<evidence type="ECO:0000256" key="1">
    <source>
        <dbReference type="SAM" id="MobiDB-lite"/>
    </source>
</evidence>
<proteinExistence type="predicted"/>
<sequence length="197" mass="22054">MDNFKAARGADAGLTRYIDLGVYTKNRGIRILGSAKCTDLSRKLVKADWHAASREAQDEEFFITKIISDHTKIAEPNLGKSPKKKSISKTKEATKQRVRGAKVGSEYDGEDVVKDANCVELPQTVVDAVRTKFLNDKQAMQFELKYCGKGILFKLQRVQAGHCDICNRVHESDNAFLKLRTSGLLSFHCYRSLDAEP</sequence>
<name>A0A9P6PJI9_9FUNG</name>
<protein>
    <submittedName>
        <fullName evidence="2">Uncharacterized protein</fullName>
    </submittedName>
</protein>
<feature type="non-terminal residue" evidence="2">
    <location>
        <position position="197"/>
    </location>
</feature>
<dbReference type="Proteomes" id="UP000726737">
    <property type="component" value="Unassembled WGS sequence"/>
</dbReference>
<evidence type="ECO:0000313" key="3">
    <source>
        <dbReference type="Proteomes" id="UP000726737"/>
    </source>
</evidence>
<dbReference type="EMBL" id="JAAAJA010001999">
    <property type="protein sequence ID" value="KAG0244613.1"/>
    <property type="molecule type" value="Genomic_DNA"/>
</dbReference>
<evidence type="ECO:0000313" key="2">
    <source>
        <dbReference type="EMBL" id="KAG0244613.1"/>
    </source>
</evidence>
<reference evidence="2" key="1">
    <citation type="journal article" date="2020" name="Fungal Divers.">
        <title>Resolving the Mortierellaceae phylogeny through synthesis of multi-gene phylogenetics and phylogenomics.</title>
        <authorList>
            <person name="Vandepol N."/>
            <person name="Liber J."/>
            <person name="Desiro A."/>
            <person name="Na H."/>
            <person name="Kennedy M."/>
            <person name="Barry K."/>
            <person name="Grigoriev I.V."/>
            <person name="Miller A.N."/>
            <person name="O'Donnell K."/>
            <person name="Stajich J.E."/>
            <person name="Bonito G."/>
        </authorList>
    </citation>
    <scope>NUCLEOTIDE SEQUENCE</scope>
    <source>
        <strain evidence="2">KOD948</strain>
    </source>
</reference>
<keyword evidence="3" id="KW-1185">Reference proteome</keyword>
<organism evidence="2 3">
    <name type="scientific">Mortierella polycephala</name>
    <dbReference type="NCBI Taxonomy" id="41804"/>
    <lineage>
        <taxon>Eukaryota</taxon>
        <taxon>Fungi</taxon>
        <taxon>Fungi incertae sedis</taxon>
        <taxon>Mucoromycota</taxon>
        <taxon>Mortierellomycotina</taxon>
        <taxon>Mortierellomycetes</taxon>
        <taxon>Mortierellales</taxon>
        <taxon>Mortierellaceae</taxon>
        <taxon>Mortierella</taxon>
    </lineage>
</organism>
<gene>
    <name evidence="2" type="ORF">BG011_002891</name>
</gene>
<accession>A0A9P6PJI9</accession>
<feature type="region of interest" description="Disordered" evidence="1">
    <location>
        <begin position="74"/>
        <end position="100"/>
    </location>
</feature>
<dbReference type="OrthoDB" id="2373574at2759"/>
<dbReference type="AlphaFoldDB" id="A0A9P6PJI9"/>
<comment type="caution">
    <text evidence="2">The sequence shown here is derived from an EMBL/GenBank/DDBJ whole genome shotgun (WGS) entry which is preliminary data.</text>
</comment>